<dbReference type="SUPFAM" id="SSF46689">
    <property type="entry name" value="Homeodomain-like"/>
    <property type="match status" value="1"/>
</dbReference>
<accession>A0A1G7FT75</accession>
<dbReference type="InterPro" id="IPR009057">
    <property type="entry name" value="Homeodomain-like_sf"/>
</dbReference>
<feature type="domain" description="HTH tetR-type" evidence="5">
    <location>
        <begin position="10"/>
        <end position="70"/>
    </location>
</feature>
<evidence type="ECO:0000313" key="6">
    <source>
        <dbReference type="EMBL" id="MDX5993950.1"/>
    </source>
</evidence>
<proteinExistence type="predicted"/>
<dbReference type="InterPro" id="IPR001647">
    <property type="entry name" value="HTH_TetR"/>
</dbReference>
<dbReference type="RefSeq" id="WP_074678947.1">
    <property type="nucleotide sequence ID" value="NZ_CBCSET010000004.1"/>
</dbReference>
<dbReference type="PROSITE" id="PS50977">
    <property type="entry name" value="HTH_TETR_2"/>
    <property type="match status" value="1"/>
</dbReference>
<dbReference type="EMBL" id="JAWXXP010000001">
    <property type="protein sequence ID" value="MDX5993950.1"/>
    <property type="molecule type" value="Genomic_DNA"/>
</dbReference>
<reference evidence="6 9" key="2">
    <citation type="submission" date="2023-11" db="EMBL/GenBank/DDBJ databases">
        <title>MicrobeMod: A computational toolkit for identifying prokaryotic methylation and restriction-modification with nanopore sequencing.</title>
        <authorList>
            <person name="Crits-Christoph A."/>
            <person name="Kang S.C."/>
            <person name="Lee H."/>
            <person name="Ostrov N."/>
        </authorList>
    </citation>
    <scope>NUCLEOTIDE SEQUENCE [LARGE SCALE GENOMIC DNA]</scope>
    <source>
        <strain evidence="6 9">ATCC BAA-571</strain>
    </source>
</reference>
<feature type="DNA-binding region" description="H-T-H motif" evidence="4">
    <location>
        <begin position="33"/>
        <end position="52"/>
    </location>
</feature>
<dbReference type="SUPFAM" id="SSF48498">
    <property type="entry name" value="Tetracyclin repressor-like, C-terminal domain"/>
    <property type="match status" value="1"/>
</dbReference>
<dbReference type="GO" id="GO:0003700">
    <property type="term" value="F:DNA-binding transcription factor activity"/>
    <property type="evidence" value="ECO:0007669"/>
    <property type="project" value="TreeGrafter"/>
</dbReference>
<dbReference type="PANTHER" id="PTHR30055">
    <property type="entry name" value="HTH-TYPE TRANSCRIPTIONAL REGULATOR RUTR"/>
    <property type="match status" value="1"/>
</dbReference>
<evidence type="ECO:0000256" key="2">
    <source>
        <dbReference type="ARBA" id="ARBA00023125"/>
    </source>
</evidence>
<dbReference type="InterPro" id="IPR036271">
    <property type="entry name" value="Tet_transcr_reg_TetR-rel_C_sf"/>
</dbReference>
<gene>
    <name evidence="7" type="ORF">SAMN05216575_1042</name>
    <name evidence="6" type="ORF">SIM71_17965</name>
</gene>
<dbReference type="GO" id="GO:0000976">
    <property type="term" value="F:transcription cis-regulatory region binding"/>
    <property type="evidence" value="ECO:0007669"/>
    <property type="project" value="TreeGrafter"/>
</dbReference>
<dbReference type="Gene3D" id="1.10.357.10">
    <property type="entry name" value="Tetracycline Repressor, domain 2"/>
    <property type="match status" value="1"/>
</dbReference>
<dbReference type="InterPro" id="IPR050109">
    <property type="entry name" value="HTH-type_TetR-like_transc_reg"/>
</dbReference>
<dbReference type="Proteomes" id="UP001278050">
    <property type="component" value="Unassembled WGS sequence"/>
</dbReference>
<dbReference type="AlphaFoldDB" id="A0A1G7FT75"/>
<sequence length="204" mass="23295">MSGLRERQKAMRRKAIGEAGVALFERQGFENTTIEQIAREAGVSPPTVFKYFSSKQEILLEMLQKADETALLDARIHMAELDDPLDALCYLEQVLVDHALGMLPAPIWRELLLHVLGGDRSDLPEKYKRLNEELQHEIASLLRDLQERGKLRADLDVELAAFLLNDYSHLQLLRLTSSEPMDLEQHRRQVRLTSGLILQGMIAR</sequence>
<name>A0A1G7FT75_9GAMM</name>
<dbReference type="Proteomes" id="UP000182413">
    <property type="component" value="Unassembled WGS sequence"/>
</dbReference>
<dbReference type="PANTHER" id="PTHR30055:SF234">
    <property type="entry name" value="HTH-TYPE TRANSCRIPTIONAL REGULATOR BETI"/>
    <property type="match status" value="1"/>
</dbReference>
<evidence type="ECO:0000313" key="9">
    <source>
        <dbReference type="Proteomes" id="UP001278050"/>
    </source>
</evidence>
<keyword evidence="3" id="KW-0804">Transcription</keyword>
<dbReference type="PRINTS" id="PR00455">
    <property type="entry name" value="HTHTETR"/>
</dbReference>
<evidence type="ECO:0000313" key="8">
    <source>
        <dbReference type="Proteomes" id="UP000182413"/>
    </source>
</evidence>
<keyword evidence="1" id="KW-0805">Transcription regulation</keyword>
<reference evidence="7 8" key="1">
    <citation type="submission" date="2016-10" db="EMBL/GenBank/DDBJ databases">
        <authorList>
            <person name="de Groot N.N."/>
        </authorList>
    </citation>
    <scope>NUCLEOTIDE SEQUENCE [LARGE SCALE GENOMIC DNA]</scope>
    <source>
        <strain evidence="7 8">JCM 10630</strain>
    </source>
</reference>
<keyword evidence="2 4" id="KW-0238">DNA-binding</keyword>
<keyword evidence="9" id="KW-1185">Reference proteome</keyword>
<dbReference type="PROSITE" id="PS01081">
    <property type="entry name" value="HTH_TETR_1"/>
    <property type="match status" value="1"/>
</dbReference>
<dbReference type="EMBL" id="FNAE01000004">
    <property type="protein sequence ID" value="SDE79094.1"/>
    <property type="molecule type" value="Genomic_DNA"/>
</dbReference>
<organism evidence="7 8">
    <name type="scientific">Ectopseudomonas alcaliphila</name>
    <dbReference type="NCBI Taxonomy" id="101564"/>
    <lineage>
        <taxon>Bacteria</taxon>
        <taxon>Pseudomonadati</taxon>
        <taxon>Pseudomonadota</taxon>
        <taxon>Gammaproteobacteria</taxon>
        <taxon>Pseudomonadales</taxon>
        <taxon>Pseudomonadaceae</taxon>
        <taxon>Ectopseudomonas</taxon>
    </lineage>
</organism>
<evidence type="ECO:0000313" key="7">
    <source>
        <dbReference type="EMBL" id="SDE79094.1"/>
    </source>
</evidence>
<dbReference type="Pfam" id="PF00440">
    <property type="entry name" value="TetR_N"/>
    <property type="match status" value="1"/>
</dbReference>
<protein>
    <submittedName>
        <fullName evidence="6">Helix-turn-helix domain-containing protein</fullName>
    </submittedName>
    <submittedName>
        <fullName evidence="7">Transcriptional regulator, TetR family</fullName>
    </submittedName>
</protein>
<evidence type="ECO:0000256" key="4">
    <source>
        <dbReference type="PROSITE-ProRule" id="PRU00335"/>
    </source>
</evidence>
<evidence type="ECO:0000256" key="1">
    <source>
        <dbReference type="ARBA" id="ARBA00023015"/>
    </source>
</evidence>
<dbReference type="InterPro" id="IPR023772">
    <property type="entry name" value="DNA-bd_HTH_TetR-type_CS"/>
</dbReference>
<evidence type="ECO:0000256" key="3">
    <source>
        <dbReference type="ARBA" id="ARBA00023163"/>
    </source>
</evidence>
<dbReference type="OrthoDB" id="63332at2"/>
<evidence type="ECO:0000259" key="5">
    <source>
        <dbReference type="PROSITE" id="PS50977"/>
    </source>
</evidence>